<evidence type="ECO:0008006" key="4">
    <source>
        <dbReference type="Google" id="ProtNLM"/>
    </source>
</evidence>
<organism evidence="2 3">
    <name type="scientific">Daphnia galeata</name>
    <dbReference type="NCBI Taxonomy" id="27404"/>
    <lineage>
        <taxon>Eukaryota</taxon>
        <taxon>Metazoa</taxon>
        <taxon>Ecdysozoa</taxon>
        <taxon>Arthropoda</taxon>
        <taxon>Crustacea</taxon>
        <taxon>Branchiopoda</taxon>
        <taxon>Diplostraca</taxon>
        <taxon>Cladocera</taxon>
        <taxon>Anomopoda</taxon>
        <taxon>Daphniidae</taxon>
        <taxon>Daphnia</taxon>
    </lineage>
</organism>
<feature type="compositionally biased region" description="Basic and acidic residues" evidence="1">
    <location>
        <begin position="400"/>
        <end position="413"/>
    </location>
</feature>
<keyword evidence="3" id="KW-1185">Reference proteome</keyword>
<evidence type="ECO:0000256" key="1">
    <source>
        <dbReference type="SAM" id="MobiDB-lite"/>
    </source>
</evidence>
<dbReference type="AlphaFoldDB" id="A0A8J2WDA6"/>
<feature type="region of interest" description="Disordered" evidence="1">
    <location>
        <begin position="569"/>
        <end position="624"/>
    </location>
</feature>
<feature type="compositionally biased region" description="Basic and acidic residues" evidence="1">
    <location>
        <begin position="527"/>
        <end position="543"/>
    </location>
</feature>
<sequence length="783" mass="86744">MNETFKTKIKDFLKRFLIAKLNSDHFFTRFECNHRKHDIPESRPQIQKGVDPHCSKIKATEGKAPPSEVYADLVSKPPASIVRQLVDAPRDVKQCKNSQSNQRDPQIVCCALADRLSFGHPTAELCYMGVMYMLHEQTTNPAESLKNALKIFVDWKELRHDEMVLALMDISDMNYSRIRRGQYGCGDEYLLLPELRHLYDINDPGAVLPPKVTIEDIVKQTKFAAENTLTNNLNPKKYKYDPSGSSEQRALKIIEEDRISLNCKMKSWTVKGSSCVTELNNSLDDSMKDLDEKYPNFGAKLPSLSPDRESANSRESCLFFEDGRLPTEEEETEYEKKKEEARQRRTDAKIELYVSPRPCSLVRSLLILCSSLQHEECDVSGSTLCVQPLHGGDTGQRTGKGGEGRPEELEAEQRRKHSFSGEAEVTGSGAEAGRSTSQEETNPAGHGGRGRGGYAQEARRASEGDIGAQRASGKVRDSGIGDRTCREGASSECSPAWDRNDLLRGPLEISLEERQDSLSSDVGLFSPERKEGSGGVERGRVSEESDLCSPVRRRCGGFQIVWVVNEPGSDSIGKAASDATHEPESEEETNQPAPPVTQQSTQGSTSSRAGNRLTVQSVGGGNQPVLQNRAVGMAMIKFRAPPTFSGKQGEDAADWLELYESTAEYNRWGETEKRANFGMHLDGPARKWFQCLNPPALGVDTAAVPGVGGARGAAAIDGLRTVFLKEFLKQGHARHNEARLRKRRQGTNEPAVEYYYDIVNLCRLVDPQMSVARKLGHLFDGLS</sequence>
<comment type="caution">
    <text evidence="2">The sequence shown here is derived from an EMBL/GenBank/DDBJ whole genome shotgun (WGS) entry which is preliminary data.</text>
</comment>
<proteinExistence type="predicted"/>
<dbReference type="EMBL" id="CAKKLH010000032">
    <property type="protein sequence ID" value="CAH0100136.1"/>
    <property type="molecule type" value="Genomic_DNA"/>
</dbReference>
<dbReference type="PANTHER" id="PTHR33194:SF4">
    <property type="entry name" value="CCHC-TYPE DOMAIN-CONTAINING PROTEIN"/>
    <property type="match status" value="1"/>
</dbReference>
<feature type="compositionally biased region" description="Low complexity" evidence="1">
    <location>
        <begin position="597"/>
        <end position="607"/>
    </location>
</feature>
<feature type="compositionally biased region" description="Basic and acidic residues" evidence="1">
    <location>
        <begin position="474"/>
        <end position="486"/>
    </location>
</feature>
<reference evidence="2" key="1">
    <citation type="submission" date="2021-11" db="EMBL/GenBank/DDBJ databases">
        <authorList>
            <person name="Schell T."/>
        </authorList>
    </citation>
    <scope>NUCLEOTIDE SEQUENCE</scope>
    <source>
        <strain evidence="2">M5</strain>
    </source>
</reference>
<feature type="region of interest" description="Disordered" evidence="1">
    <location>
        <begin position="514"/>
        <end position="548"/>
    </location>
</feature>
<gene>
    <name evidence="2" type="ORF">DGAL_LOCUS2311</name>
</gene>
<dbReference type="PANTHER" id="PTHR33194">
    <property type="entry name" value="ZINC KNUCKLE DOMAINCONTAINING PROTEIN"/>
    <property type="match status" value="1"/>
</dbReference>
<evidence type="ECO:0000313" key="3">
    <source>
        <dbReference type="Proteomes" id="UP000789390"/>
    </source>
</evidence>
<protein>
    <recommendedName>
        <fullName evidence="4">Retrotransposon gag domain-containing protein</fullName>
    </recommendedName>
</protein>
<accession>A0A8J2WDA6</accession>
<name>A0A8J2WDA6_9CRUS</name>
<evidence type="ECO:0000313" key="2">
    <source>
        <dbReference type="EMBL" id="CAH0100136.1"/>
    </source>
</evidence>
<dbReference type="Proteomes" id="UP000789390">
    <property type="component" value="Unassembled WGS sequence"/>
</dbReference>
<feature type="region of interest" description="Disordered" evidence="1">
    <location>
        <begin position="383"/>
        <end position="500"/>
    </location>
</feature>